<dbReference type="Proteomes" id="UP000070444">
    <property type="component" value="Unassembled WGS sequence"/>
</dbReference>
<reference evidence="1 2" key="1">
    <citation type="journal article" date="2015" name="Genome Biol. Evol.">
        <title>Phylogenomic analyses indicate that early fungi evolved digesting cell walls of algal ancestors of land plants.</title>
        <authorList>
            <person name="Chang Y."/>
            <person name="Wang S."/>
            <person name="Sekimoto S."/>
            <person name="Aerts A.L."/>
            <person name="Choi C."/>
            <person name="Clum A."/>
            <person name="LaButti K.M."/>
            <person name="Lindquist E.A."/>
            <person name="Yee Ngan C."/>
            <person name="Ohm R.A."/>
            <person name="Salamov A.A."/>
            <person name="Grigoriev I.V."/>
            <person name="Spatafora J.W."/>
            <person name="Berbee M.L."/>
        </authorList>
    </citation>
    <scope>NUCLEOTIDE SEQUENCE [LARGE SCALE GENOMIC DNA]</scope>
    <source>
        <strain evidence="1 2">NRRL 28638</strain>
    </source>
</reference>
<dbReference type="OrthoDB" id="4781at2759"/>
<gene>
    <name evidence="1" type="ORF">CONCODRAFT_6910</name>
</gene>
<accession>A0A137P696</accession>
<keyword evidence="1" id="KW-0378">Hydrolase</keyword>
<keyword evidence="2" id="KW-1185">Reference proteome</keyword>
<name>A0A137P696_CONC2</name>
<dbReference type="Gene3D" id="2.60.120.200">
    <property type="match status" value="1"/>
</dbReference>
<evidence type="ECO:0000313" key="1">
    <source>
        <dbReference type="EMBL" id="KXN70499.1"/>
    </source>
</evidence>
<dbReference type="AlphaFoldDB" id="A0A137P696"/>
<sequence>IKTFVDNEPILEICFFGDKAYETTWRDALKPNPPHDWYKPSKSFFDKGKYPSTTVNPWSGEQASFEPAAPFDQEFYLIMNLAVGGNGGYFPDGIGNKPWKNFGSPGQASRDFWKAKDSNWGHTWKEDLSRAFAIDYVKAYDLC</sequence>
<protein>
    <submittedName>
        <fullName evidence="1">Glycoside hydrolase family 16 protein</fullName>
    </submittedName>
</protein>
<feature type="non-terminal residue" evidence="1">
    <location>
        <position position="1"/>
    </location>
</feature>
<dbReference type="EMBL" id="KQ964500">
    <property type="protein sequence ID" value="KXN70499.1"/>
    <property type="molecule type" value="Genomic_DNA"/>
</dbReference>
<proteinExistence type="predicted"/>
<dbReference type="STRING" id="796925.A0A137P696"/>
<dbReference type="InterPro" id="IPR013320">
    <property type="entry name" value="ConA-like_dom_sf"/>
</dbReference>
<organism evidence="1 2">
    <name type="scientific">Conidiobolus coronatus (strain ATCC 28846 / CBS 209.66 / NRRL 28638)</name>
    <name type="common">Delacroixia coronata</name>
    <dbReference type="NCBI Taxonomy" id="796925"/>
    <lineage>
        <taxon>Eukaryota</taxon>
        <taxon>Fungi</taxon>
        <taxon>Fungi incertae sedis</taxon>
        <taxon>Zoopagomycota</taxon>
        <taxon>Entomophthoromycotina</taxon>
        <taxon>Entomophthoromycetes</taxon>
        <taxon>Entomophthorales</taxon>
        <taxon>Ancylistaceae</taxon>
        <taxon>Conidiobolus</taxon>
    </lineage>
</organism>
<evidence type="ECO:0000313" key="2">
    <source>
        <dbReference type="Proteomes" id="UP000070444"/>
    </source>
</evidence>
<dbReference type="SUPFAM" id="SSF49899">
    <property type="entry name" value="Concanavalin A-like lectins/glucanases"/>
    <property type="match status" value="1"/>
</dbReference>
<dbReference type="GO" id="GO:0016787">
    <property type="term" value="F:hydrolase activity"/>
    <property type="evidence" value="ECO:0007669"/>
    <property type="project" value="UniProtKB-KW"/>
</dbReference>